<accession>A0ACC5RDJ3</accession>
<keyword evidence="2" id="KW-1185">Reference proteome</keyword>
<dbReference type="Proteomes" id="UP000616151">
    <property type="component" value="Unassembled WGS sequence"/>
</dbReference>
<name>A0ACC5RDJ3_9HYPH</name>
<evidence type="ECO:0000313" key="2">
    <source>
        <dbReference type="Proteomes" id="UP000616151"/>
    </source>
</evidence>
<protein>
    <submittedName>
        <fullName evidence="1">PHB depolymerase family esterase</fullName>
    </submittedName>
</protein>
<organism evidence="1 2">
    <name type="scientific">Taklimakanibacter albus</name>
    <dbReference type="NCBI Taxonomy" id="2800327"/>
    <lineage>
        <taxon>Bacteria</taxon>
        <taxon>Pseudomonadati</taxon>
        <taxon>Pseudomonadota</taxon>
        <taxon>Alphaproteobacteria</taxon>
        <taxon>Hyphomicrobiales</taxon>
        <taxon>Aestuariivirgaceae</taxon>
        <taxon>Taklimakanibacter</taxon>
    </lineage>
</organism>
<comment type="caution">
    <text evidence="1">The sequence shown here is derived from an EMBL/GenBank/DDBJ whole genome shotgun (WGS) entry which is preliminary data.</text>
</comment>
<evidence type="ECO:0000313" key="1">
    <source>
        <dbReference type="EMBL" id="MBK1870550.1"/>
    </source>
</evidence>
<proteinExistence type="predicted"/>
<gene>
    <name evidence="1" type="ORF">JHL16_29565</name>
</gene>
<reference evidence="1" key="1">
    <citation type="submission" date="2021-01" db="EMBL/GenBank/DDBJ databases">
        <authorList>
            <person name="Sun Q."/>
        </authorList>
    </citation>
    <scope>NUCLEOTIDE SEQUENCE</scope>
    <source>
        <strain evidence="1">YIM B02566</strain>
    </source>
</reference>
<dbReference type="EMBL" id="JAENHL010000008">
    <property type="protein sequence ID" value="MBK1870550.1"/>
    <property type="molecule type" value="Genomic_DNA"/>
</dbReference>
<sequence length="389" mass="41249">MKDATAIGRALDAVRSSNPLEATRLIQEALRGSGRPEAHASEPPLLTFRAAETKRRGSAELHPSKSEWLAGLGKTIAALRAFKSPIDIKSHIPGVSIPESPNFAKRHFACASGQRDFRLFVPACVKPRGLIVMLHGCRQTGEDFAVGTNMNALAEAHDLLVAYPRQTSAANTMSCWNWFRPQDQARLGGEAGIIAGLTREVCAEFEVPPDNVFVAGLSAGGAMAAVLGSTYPDLYSAVGIHSGLPYKSAHDVNSAFAAMRGQNRNRPHASEGDGFRPRLIVLHGSADQTVDAANATLLWNDAVRSKGQGEVLELTVSAGGRTADRRIFSASATNASSVEQWIIHGLGHAWSGGNPNGSYTDGDGPDASAEMIRFFLAGGASRANKEDDA</sequence>